<organism evidence="1 2">
    <name type="scientific">Acetivibrio ethanolgignens</name>
    <dbReference type="NCBI Taxonomy" id="290052"/>
    <lineage>
        <taxon>Bacteria</taxon>
        <taxon>Bacillati</taxon>
        <taxon>Bacillota</taxon>
        <taxon>Clostridia</taxon>
        <taxon>Eubacteriales</taxon>
        <taxon>Oscillospiraceae</taxon>
        <taxon>Acetivibrio</taxon>
    </lineage>
</organism>
<reference evidence="1 2" key="1">
    <citation type="submission" date="2015-11" db="EMBL/GenBank/DDBJ databases">
        <title>Butyribacter intestini gen. nov., sp. nov., a butyric acid-producing bacterium of the family Lachnospiraceae isolated from the human faeces.</title>
        <authorList>
            <person name="Zou Y."/>
            <person name="Xue W."/>
            <person name="Luo G."/>
            <person name="Lv M."/>
        </authorList>
    </citation>
    <scope>NUCLEOTIDE SEQUENCE [LARGE SCALE GENOMIC DNA]</scope>
    <source>
        <strain evidence="1 2">ACET-33324</strain>
    </source>
</reference>
<dbReference type="OrthoDB" id="9857232at2"/>
<dbReference type="AlphaFoldDB" id="A0A0V8QB21"/>
<proteinExistence type="predicted"/>
<evidence type="ECO:0000313" key="2">
    <source>
        <dbReference type="Proteomes" id="UP000054874"/>
    </source>
</evidence>
<accession>A0A0V8QB21</accession>
<dbReference type="EMBL" id="LNAM01000203">
    <property type="protein sequence ID" value="KSV57735.1"/>
    <property type="molecule type" value="Genomic_DNA"/>
</dbReference>
<evidence type="ECO:0000313" key="1">
    <source>
        <dbReference type="EMBL" id="KSV57735.1"/>
    </source>
</evidence>
<keyword evidence="2" id="KW-1185">Reference proteome</keyword>
<comment type="caution">
    <text evidence="1">The sequence shown here is derived from an EMBL/GenBank/DDBJ whole genome shotgun (WGS) entry which is preliminary data.</text>
</comment>
<gene>
    <name evidence="1" type="ORF">ASU35_15445</name>
</gene>
<dbReference type="RefSeq" id="WP_058354041.1">
    <property type="nucleotide sequence ID" value="NZ_CABMMD010000203.1"/>
</dbReference>
<name>A0A0V8QB21_9FIRM</name>
<dbReference type="Proteomes" id="UP000054874">
    <property type="component" value="Unassembled WGS sequence"/>
</dbReference>
<sequence>MELRNIKTNKCPICGCTDVVSESVEIDTFNRVKVHCNGTRWEHRKFLCGKEICYEPNFCNESTHGDCINDTTYQALLKKQKEDKEKLLSFCEENGISKDMLRII</sequence>
<dbReference type="STRING" id="290052.ASU35_15445"/>
<protein>
    <submittedName>
        <fullName evidence="1">Uncharacterized protein</fullName>
    </submittedName>
</protein>